<organism evidence="1 2">
    <name type="scientific">Rhizobium lentis</name>
    <dbReference type="NCBI Taxonomy" id="1138194"/>
    <lineage>
        <taxon>Bacteria</taxon>
        <taxon>Pseudomonadati</taxon>
        <taxon>Pseudomonadota</taxon>
        <taxon>Alphaproteobacteria</taxon>
        <taxon>Hyphomicrobiales</taxon>
        <taxon>Rhizobiaceae</taxon>
        <taxon>Rhizobium/Agrobacterium group</taxon>
        <taxon>Rhizobium</taxon>
    </lineage>
</organism>
<comment type="caution">
    <text evidence="1">The sequence shown here is derived from an EMBL/GenBank/DDBJ whole genome shotgun (WGS) entry which is preliminary data.</text>
</comment>
<keyword evidence="1" id="KW-0436">Ligase</keyword>
<dbReference type="RefSeq" id="WP_183918273.1">
    <property type="nucleotide sequence ID" value="NZ_JACHBB010000023.1"/>
</dbReference>
<protein>
    <submittedName>
        <fullName evidence="1">2'-5' RNA ligase</fullName>
    </submittedName>
</protein>
<gene>
    <name evidence="1" type="ORF">GGI59_004471</name>
</gene>
<evidence type="ECO:0000313" key="1">
    <source>
        <dbReference type="EMBL" id="MBB5562782.1"/>
    </source>
</evidence>
<dbReference type="SUPFAM" id="SSF55144">
    <property type="entry name" value="LigT-like"/>
    <property type="match status" value="1"/>
</dbReference>
<dbReference type="GO" id="GO:0016874">
    <property type="term" value="F:ligase activity"/>
    <property type="evidence" value="ECO:0007669"/>
    <property type="project" value="UniProtKB-KW"/>
</dbReference>
<dbReference type="Gene3D" id="3.90.1140.10">
    <property type="entry name" value="Cyclic phosphodiesterase"/>
    <property type="match status" value="1"/>
</dbReference>
<sequence length="203" mass="22727">MLQTKIDALWLRECCAFHLQYFPDAKLLSKLNDLQDRIEQQSTAPLLRLPITSLHMTVVTLIDAVAHSTIPNSAVWSLKGDHWTEIVDKLVAKTPPIELEFSEIATSEAAVFIKAPEPPELRQLRSAISNAICFENRHPKPPQIAHITLFRFSAAEPISEVNLDSGFTPISVTVRSLQLLEERVYPSIQINKLSAPMLRGVAQ</sequence>
<proteinExistence type="predicted"/>
<name>A0A7W9CWS5_9HYPH</name>
<dbReference type="EMBL" id="JACHBC010000009">
    <property type="protein sequence ID" value="MBB5562782.1"/>
    <property type="molecule type" value="Genomic_DNA"/>
</dbReference>
<keyword evidence="2" id="KW-1185">Reference proteome</keyword>
<dbReference type="Proteomes" id="UP000528824">
    <property type="component" value="Unassembled WGS sequence"/>
</dbReference>
<reference evidence="1 2" key="1">
    <citation type="submission" date="2020-08" db="EMBL/GenBank/DDBJ databases">
        <title>Genomic Encyclopedia of Type Strains, Phase IV (KMG-V): Genome sequencing to study the core and pangenomes of soil and plant-associated prokaryotes.</title>
        <authorList>
            <person name="Whitman W."/>
        </authorList>
    </citation>
    <scope>NUCLEOTIDE SEQUENCE [LARGE SCALE GENOMIC DNA]</scope>
    <source>
        <strain evidence="1 2">SEMIA 4034</strain>
    </source>
</reference>
<dbReference type="InterPro" id="IPR009097">
    <property type="entry name" value="Cyclic_Pdiesterase"/>
</dbReference>
<accession>A0A7W9CWS5</accession>
<dbReference type="Pfam" id="PF13563">
    <property type="entry name" value="2_5_RNA_ligase2"/>
    <property type="match status" value="1"/>
</dbReference>
<dbReference type="AlphaFoldDB" id="A0A7W9CWS5"/>
<evidence type="ECO:0000313" key="2">
    <source>
        <dbReference type="Proteomes" id="UP000528824"/>
    </source>
</evidence>